<comment type="cofactor">
    <cofactor evidence="7">
        <name>Mg(2+)</name>
        <dbReference type="ChEBI" id="CHEBI:18420"/>
    </cofactor>
    <text evidence="7">Binds 1 Mg(2+) ion per subunit.</text>
</comment>
<dbReference type="NCBIfam" id="TIGR01016">
    <property type="entry name" value="sucCoAbeta"/>
    <property type="match status" value="1"/>
</dbReference>
<evidence type="ECO:0000256" key="4">
    <source>
        <dbReference type="ARBA" id="ARBA00022723"/>
    </source>
</evidence>
<accession>A0A494WWP5</accession>
<dbReference type="GO" id="GO:0000287">
    <property type="term" value="F:magnesium ion binding"/>
    <property type="evidence" value="ECO:0007669"/>
    <property type="project" value="UniProtKB-UniRule"/>
</dbReference>
<keyword evidence="6 7" id="KW-0460">Magnesium</keyword>
<dbReference type="Gene3D" id="3.30.470.20">
    <property type="entry name" value="ATP-grasp fold, B domain"/>
    <property type="match status" value="1"/>
</dbReference>
<name>A0A494WWP5_9FIRM</name>
<dbReference type="GO" id="GO:0005524">
    <property type="term" value="F:ATP binding"/>
    <property type="evidence" value="ECO:0007669"/>
    <property type="project" value="UniProtKB-UniRule"/>
</dbReference>
<dbReference type="PROSITE" id="PS50975">
    <property type="entry name" value="ATP_GRASP"/>
    <property type="match status" value="1"/>
</dbReference>
<evidence type="ECO:0000256" key="7">
    <source>
        <dbReference type="HAMAP-Rule" id="MF_00558"/>
    </source>
</evidence>
<dbReference type="GO" id="GO:0006104">
    <property type="term" value="P:succinyl-CoA metabolic process"/>
    <property type="evidence" value="ECO:0007669"/>
    <property type="project" value="TreeGrafter"/>
</dbReference>
<dbReference type="InterPro" id="IPR005811">
    <property type="entry name" value="SUCC_ACL_C"/>
</dbReference>
<comment type="catalytic activity">
    <reaction evidence="7">
        <text>succinate + ATP + CoA = succinyl-CoA + ADP + phosphate</text>
        <dbReference type="Rhea" id="RHEA:17661"/>
        <dbReference type="ChEBI" id="CHEBI:30031"/>
        <dbReference type="ChEBI" id="CHEBI:30616"/>
        <dbReference type="ChEBI" id="CHEBI:43474"/>
        <dbReference type="ChEBI" id="CHEBI:57287"/>
        <dbReference type="ChEBI" id="CHEBI:57292"/>
        <dbReference type="ChEBI" id="CHEBI:456216"/>
        <dbReference type="EC" id="6.2.1.5"/>
    </reaction>
</comment>
<dbReference type="Pfam" id="PF00549">
    <property type="entry name" value="Ligase_CoA"/>
    <property type="match status" value="1"/>
</dbReference>
<comment type="catalytic activity">
    <reaction evidence="7">
        <text>GTP + succinate + CoA = succinyl-CoA + GDP + phosphate</text>
        <dbReference type="Rhea" id="RHEA:22120"/>
        <dbReference type="ChEBI" id="CHEBI:30031"/>
        <dbReference type="ChEBI" id="CHEBI:37565"/>
        <dbReference type="ChEBI" id="CHEBI:43474"/>
        <dbReference type="ChEBI" id="CHEBI:57287"/>
        <dbReference type="ChEBI" id="CHEBI:57292"/>
        <dbReference type="ChEBI" id="CHEBI:58189"/>
    </reaction>
</comment>
<dbReference type="UniPathway" id="UPA00223">
    <property type="reaction ID" value="UER00999"/>
</dbReference>
<feature type="binding site" evidence="7">
    <location>
        <position position="191"/>
    </location>
    <ligand>
        <name>Mg(2+)</name>
        <dbReference type="ChEBI" id="CHEBI:18420"/>
    </ligand>
</feature>
<dbReference type="InterPro" id="IPR011761">
    <property type="entry name" value="ATP-grasp"/>
</dbReference>
<evidence type="ECO:0000259" key="9">
    <source>
        <dbReference type="PROSITE" id="PS50975"/>
    </source>
</evidence>
<keyword evidence="11" id="KW-1185">Reference proteome</keyword>
<reference evidence="10 11" key="1">
    <citation type="submission" date="2018-10" db="EMBL/GenBank/DDBJ databases">
        <authorList>
            <person name="Grouzdev D.S."/>
            <person name="Krutkina M.S."/>
            <person name="Tourova T.P."/>
            <person name="Nazina T.N."/>
        </authorList>
    </citation>
    <scope>NUCLEOTIDE SEQUENCE [LARGE SCALE GENOMIC DNA]</scope>
    <source>
        <strain evidence="10 11">435</strain>
    </source>
</reference>
<feature type="binding site" evidence="7">
    <location>
        <position position="205"/>
    </location>
    <ligand>
        <name>Mg(2+)</name>
        <dbReference type="ChEBI" id="CHEBI:18420"/>
    </ligand>
</feature>
<comment type="similarity">
    <text evidence="1 7">Belongs to the succinate/malate CoA ligase beta subunit family.</text>
</comment>
<dbReference type="Gene3D" id="3.40.50.261">
    <property type="entry name" value="Succinyl-CoA synthetase domains"/>
    <property type="match status" value="1"/>
</dbReference>
<feature type="binding site" evidence="7">
    <location>
        <position position="94"/>
    </location>
    <ligand>
        <name>ATP</name>
        <dbReference type="ChEBI" id="CHEBI:30616"/>
    </ligand>
</feature>
<dbReference type="Pfam" id="PF08442">
    <property type="entry name" value="ATP-grasp_2"/>
    <property type="match status" value="1"/>
</dbReference>
<dbReference type="SUPFAM" id="SSF52210">
    <property type="entry name" value="Succinyl-CoA synthetase domains"/>
    <property type="match status" value="1"/>
</dbReference>
<dbReference type="Proteomes" id="UP000271256">
    <property type="component" value="Unassembled WGS sequence"/>
</dbReference>
<keyword evidence="3 7" id="KW-0436">Ligase</keyword>
<dbReference type="HAMAP" id="MF_00558">
    <property type="entry name" value="Succ_CoA_beta"/>
    <property type="match status" value="1"/>
</dbReference>
<evidence type="ECO:0000256" key="2">
    <source>
        <dbReference type="ARBA" id="ARBA00022532"/>
    </source>
</evidence>
<dbReference type="EC" id="6.2.1.5" evidence="7"/>
<dbReference type="OrthoDB" id="9802602at2"/>
<dbReference type="InterPro" id="IPR005809">
    <property type="entry name" value="Succ_CoA_ligase-like_bsu"/>
</dbReference>
<evidence type="ECO:0000256" key="5">
    <source>
        <dbReference type="ARBA" id="ARBA00022741"/>
    </source>
</evidence>
<gene>
    <name evidence="7" type="primary">sucC</name>
    <name evidence="10" type="ORF">D7024_11500</name>
</gene>
<dbReference type="GO" id="GO:0004775">
    <property type="term" value="F:succinate-CoA ligase (ADP-forming) activity"/>
    <property type="evidence" value="ECO:0007669"/>
    <property type="project" value="UniProtKB-UniRule"/>
</dbReference>
<dbReference type="InterPro" id="IPR016102">
    <property type="entry name" value="Succinyl-CoA_synth-like"/>
</dbReference>
<dbReference type="FunFam" id="3.30.470.20:FF:000002">
    <property type="entry name" value="Succinate--CoA ligase [ADP-forming] subunit beta"/>
    <property type="match status" value="1"/>
</dbReference>
<dbReference type="SUPFAM" id="SSF56059">
    <property type="entry name" value="Glutathione synthetase ATP-binding domain-like"/>
    <property type="match status" value="1"/>
</dbReference>
<comment type="function">
    <text evidence="7">Succinyl-CoA synthetase functions in the citric acid cycle (TCA), coupling the hydrolysis of succinyl-CoA to the synthesis of either ATP or GTP and thus represents the only step of substrate-level phosphorylation in the TCA. The beta subunit provides nucleotide specificity of the enzyme and binds the substrate succinate, while the binding sites for coenzyme A and phosphate are found in the alpha subunit.</text>
</comment>
<dbReference type="GO" id="GO:0004776">
    <property type="term" value="F:succinate-CoA ligase (GDP-forming) activity"/>
    <property type="evidence" value="ECO:0007669"/>
    <property type="project" value="RHEA"/>
</dbReference>
<keyword evidence="7 8" id="KW-0067">ATP-binding</keyword>
<dbReference type="PIRSF" id="PIRSF001554">
    <property type="entry name" value="SucCS_beta"/>
    <property type="match status" value="1"/>
</dbReference>
<dbReference type="EMBL" id="RBWE01000001">
    <property type="protein sequence ID" value="RKO67521.1"/>
    <property type="molecule type" value="Genomic_DNA"/>
</dbReference>
<dbReference type="PANTHER" id="PTHR11815:SF10">
    <property type="entry name" value="SUCCINATE--COA LIGASE [GDP-FORMING] SUBUNIT BETA, MITOCHONDRIAL"/>
    <property type="match status" value="1"/>
</dbReference>
<organism evidence="10 11">
    <name type="scientific">Desulfofundulus salinus</name>
    <dbReference type="NCBI Taxonomy" id="2419843"/>
    <lineage>
        <taxon>Bacteria</taxon>
        <taxon>Bacillati</taxon>
        <taxon>Bacillota</taxon>
        <taxon>Clostridia</taxon>
        <taxon>Eubacteriales</taxon>
        <taxon>Peptococcaceae</taxon>
        <taxon>Desulfofundulus</taxon>
    </lineage>
</organism>
<dbReference type="Gene3D" id="3.30.1490.20">
    <property type="entry name" value="ATP-grasp fold, A domain"/>
    <property type="match status" value="1"/>
</dbReference>
<dbReference type="AlphaFoldDB" id="A0A494WWP5"/>
<evidence type="ECO:0000256" key="6">
    <source>
        <dbReference type="ARBA" id="ARBA00022842"/>
    </source>
</evidence>
<feature type="binding site" evidence="7">
    <location>
        <position position="99"/>
    </location>
    <ligand>
        <name>ATP</name>
        <dbReference type="ChEBI" id="CHEBI:30616"/>
    </ligand>
</feature>
<feature type="binding site" evidence="7">
    <location>
        <begin position="52"/>
        <end position="54"/>
    </location>
    <ligand>
        <name>ATP</name>
        <dbReference type="ChEBI" id="CHEBI:30616"/>
    </ligand>
</feature>
<comment type="caution">
    <text evidence="10">The sequence shown here is derived from an EMBL/GenBank/DDBJ whole genome shotgun (WGS) entry which is preliminary data.</text>
</comment>
<feature type="domain" description="ATP-grasp" evidence="9">
    <location>
        <begin position="9"/>
        <end position="227"/>
    </location>
</feature>
<dbReference type="InterPro" id="IPR013650">
    <property type="entry name" value="ATP-grasp_succ-CoA_synth-type"/>
</dbReference>
<proteinExistence type="inferred from homology"/>
<feature type="binding site" evidence="7">
    <location>
        <position position="45"/>
    </location>
    <ligand>
        <name>ATP</name>
        <dbReference type="ChEBI" id="CHEBI:30616"/>
    </ligand>
</feature>
<comment type="pathway">
    <text evidence="7">Carbohydrate metabolism; tricarboxylic acid cycle; succinate from succinyl-CoA (ligase route): step 1/1.</text>
</comment>
<evidence type="ECO:0000256" key="8">
    <source>
        <dbReference type="PROSITE-ProRule" id="PRU00409"/>
    </source>
</evidence>
<evidence type="ECO:0000256" key="3">
    <source>
        <dbReference type="ARBA" id="ARBA00022598"/>
    </source>
</evidence>
<keyword evidence="5 7" id="KW-0547">Nucleotide-binding</keyword>
<dbReference type="InterPro" id="IPR013815">
    <property type="entry name" value="ATP_grasp_subdomain_1"/>
</dbReference>
<evidence type="ECO:0000256" key="1">
    <source>
        <dbReference type="ARBA" id="ARBA00009182"/>
    </source>
</evidence>
<comment type="subunit">
    <text evidence="7">Heterotetramer of two alpha and two beta subunits.</text>
</comment>
<keyword evidence="2 7" id="KW-0816">Tricarboxylic acid cycle</keyword>
<evidence type="ECO:0000313" key="10">
    <source>
        <dbReference type="EMBL" id="RKO67521.1"/>
    </source>
</evidence>
<dbReference type="GO" id="GO:0042709">
    <property type="term" value="C:succinate-CoA ligase complex"/>
    <property type="evidence" value="ECO:0007669"/>
    <property type="project" value="TreeGrafter"/>
</dbReference>
<sequence length="390" mass="42447">MLLYEIEGKAIFKSYGIPIPRGEKATTPEEAKEAAEKIGSEVVLKAQISSGGRGKAGVVKFAKTPDEAKALAEQLLGKEVKGETVKLLLVEEKINIAKELYLGITLDPELQKPVIIGCAEGGMDIEEVAEKHPEKIVKQPLEVLKPFKIHQANDFMRQLGFHGKQLVQAGKILYGLVRVYFDYDATTVEINPLVITGDNEIIAADSKLVVDDSSSYRHPDLPWERLNENLKPLEKEAKEAGFPFVLLENNGYIGIIGGGAGVGLATMDTIYHHGGIPANFLDTGGGVTRERMAKALEVVLKTPGVKGVIANLFGGINNCAIMAQGIVDVLEKHKVDIPIVVKMRGHHQEEGWKLLEKYNVPLIKYGSTDEAAELLMKLVRERSAGNVSVG</sequence>
<evidence type="ECO:0000313" key="11">
    <source>
        <dbReference type="Proteomes" id="UP000271256"/>
    </source>
</evidence>
<comment type="caution">
    <text evidence="7">Lacks conserved residue(s) required for the propagation of feature annotation.</text>
</comment>
<dbReference type="GO" id="GO:0006099">
    <property type="term" value="P:tricarboxylic acid cycle"/>
    <property type="evidence" value="ECO:0007669"/>
    <property type="project" value="UniProtKB-UniRule"/>
</dbReference>
<protein>
    <recommendedName>
        <fullName evidence="7">Succinate--CoA ligase [ADP-forming] subunit beta</fullName>
        <ecNumber evidence="7">6.2.1.5</ecNumber>
    </recommendedName>
    <alternativeName>
        <fullName evidence="7">Succinyl-CoA synthetase subunit beta</fullName>
        <shortName evidence="7">SCS-beta</shortName>
    </alternativeName>
</protein>
<dbReference type="NCBIfam" id="NF001913">
    <property type="entry name" value="PRK00696.1"/>
    <property type="match status" value="1"/>
</dbReference>
<dbReference type="PANTHER" id="PTHR11815">
    <property type="entry name" value="SUCCINYL-COA SYNTHETASE BETA CHAIN"/>
    <property type="match status" value="1"/>
</dbReference>
<feature type="binding site" evidence="7">
    <location>
        <position position="91"/>
    </location>
    <ligand>
        <name>ATP</name>
        <dbReference type="ChEBI" id="CHEBI:30616"/>
    </ligand>
</feature>
<keyword evidence="4 7" id="KW-0479">Metal-binding</keyword>